<evidence type="ECO:0000259" key="2">
    <source>
        <dbReference type="PROSITE" id="PS51352"/>
    </source>
</evidence>
<feature type="domain" description="Thioredoxin" evidence="2">
    <location>
        <begin position="25"/>
        <end position="161"/>
    </location>
</feature>
<dbReference type="GO" id="GO:0016491">
    <property type="term" value="F:oxidoreductase activity"/>
    <property type="evidence" value="ECO:0007669"/>
    <property type="project" value="InterPro"/>
</dbReference>
<dbReference type="Gene3D" id="3.40.30.10">
    <property type="entry name" value="Glutaredoxin"/>
    <property type="match status" value="1"/>
</dbReference>
<dbReference type="InterPro" id="IPR036249">
    <property type="entry name" value="Thioredoxin-like_sf"/>
</dbReference>
<dbReference type="InterPro" id="IPR013766">
    <property type="entry name" value="Thioredoxin_domain"/>
</dbReference>
<dbReference type="PANTHER" id="PTHR42852:SF13">
    <property type="entry name" value="PROTEIN DIPZ"/>
    <property type="match status" value="1"/>
</dbReference>
<dbReference type="STRING" id="392484.LP43_2249"/>
<keyword evidence="1" id="KW-0732">Signal</keyword>
<accession>A0A0A0BGZ4</accession>
<dbReference type="GO" id="GO:0016209">
    <property type="term" value="F:antioxidant activity"/>
    <property type="evidence" value="ECO:0007669"/>
    <property type="project" value="InterPro"/>
</dbReference>
<gene>
    <name evidence="3" type="ORF">LP43_2249</name>
</gene>
<dbReference type="CDD" id="cd02966">
    <property type="entry name" value="TlpA_like_family"/>
    <property type="match status" value="1"/>
</dbReference>
<proteinExistence type="predicted"/>
<organism evidence="3 4">
    <name type="scientific">Methylophaga thiooxydans</name>
    <dbReference type="NCBI Taxonomy" id="392484"/>
    <lineage>
        <taxon>Bacteria</taxon>
        <taxon>Pseudomonadati</taxon>
        <taxon>Pseudomonadota</taxon>
        <taxon>Gammaproteobacteria</taxon>
        <taxon>Thiotrichales</taxon>
        <taxon>Piscirickettsiaceae</taxon>
        <taxon>Methylophaga</taxon>
    </lineage>
</organism>
<name>A0A0A0BGZ4_9GAMM</name>
<feature type="signal peptide" evidence="1">
    <location>
        <begin position="1"/>
        <end position="16"/>
    </location>
</feature>
<protein>
    <submittedName>
        <fullName evidence="3">Cytochrome c-type biogenesis protein ResA</fullName>
    </submittedName>
</protein>
<dbReference type="PROSITE" id="PS51352">
    <property type="entry name" value="THIOREDOXIN_2"/>
    <property type="match status" value="1"/>
</dbReference>
<dbReference type="SUPFAM" id="SSF52833">
    <property type="entry name" value="Thioredoxin-like"/>
    <property type="match status" value="1"/>
</dbReference>
<dbReference type="AlphaFoldDB" id="A0A0A0BGZ4"/>
<dbReference type="EMBL" id="JRQD01000005">
    <property type="protein sequence ID" value="KGM06374.1"/>
    <property type="molecule type" value="Genomic_DNA"/>
</dbReference>
<reference evidence="3 4" key="1">
    <citation type="submission" date="2014-09" db="EMBL/GenBank/DDBJ databases">
        <authorList>
            <person name="Grob C."/>
            <person name="Taubert M."/>
            <person name="Howat A.M."/>
            <person name="Burns O.J."/>
            <person name="Dixon J.L."/>
            <person name="Chen Y."/>
            <person name="Murrell J.C."/>
        </authorList>
    </citation>
    <scope>NUCLEOTIDE SEQUENCE [LARGE SCALE GENOMIC DNA]</scope>
    <source>
        <strain evidence="3">L4</strain>
    </source>
</reference>
<dbReference type="InterPro" id="IPR000866">
    <property type="entry name" value="AhpC/TSA"/>
</dbReference>
<sequence length="161" mass="17970">MKLILSTLLLSTSVFAANDMIMTAVTPTEQAKNFTLESPSGATISLSDYSGKYVLVNFWAHWCSPCIKEFPDMQKLYDESDKTQFEIIAIHAGPYNSEAAQFVKHFGISFPIVSDPDTSLKGWDIPVLPMSYLVDPEGNVVYKAMGPREWNVEEIKPLISN</sequence>
<evidence type="ECO:0000313" key="3">
    <source>
        <dbReference type="EMBL" id="KGM06374.1"/>
    </source>
</evidence>
<dbReference type="PANTHER" id="PTHR42852">
    <property type="entry name" value="THIOL:DISULFIDE INTERCHANGE PROTEIN DSBE"/>
    <property type="match status" value="1"/>
</dbReference>
<dbReference type="InterPro" id="IPR050553">
    <property type="entry name" value="Thioredoxin_ResA/DsbE_sf"/>
</dbReference>
<dbReference type="Pfam" id="PF00578">
    <property type="entry name" value="AhpC-TSA"/>
    <property type="match status" value="1"/>
</dbReference>
<evidence type="ECO:0000256" key="1">
    <source>
        <dbReference type="SAM" id="SignalP"/>
    </source>
</evidence>
<evidence type="ECO:0000313" key="4">
    <source>
        <dbReference type="Proteomes" id="UP000029999"/>
    </source>
</evidence>
<comment type="caution">
    <text evidence="3">The sequence shown here is derived from an EMBL/GenBank/DDBJ whole genome shotgun (WGS) entry which is preliminary data.</text>
</comment>
<feature type="chain" id="PRO_5001959543" evidence="1">
    <location>
        <begin position="17"/>
        <end position="161"/>
    </location>
</feature>
<dbReference type="Proteomes" id="UP000029999">
    <property type="component" value="Unassembled WGS sequence"/>
</dbReference>